<sequence length="124" mass="12691">MAIVHSFSPSLTRLHSNPLAWFLPSLLSGLQLAETNLALPDCFNLPLLTPIPSPSNLPSSFASSASLTRSPASSAPPLACPVAPLASLPPAPPSVLESSSTHPPSLAPDPSLPPLFPSLGNSNI</sequence>
<keyword evidence="3" id="KW-1185">Reference proteome</keyword>
<evidence type="ECO:0000313" key="3">
    <source>
        <dbReference type="Proteomes" id="UP000017836"/>
    </source>
</evidence>
<dbReference type="EMBL" id="KI392984">
    <property type="protein sequence ID" value="ERN09352.1"/>
    <property type="molecule type" value="Genomic_DNA"/>
</dbReference>
<accession>W1PH83</accession>
<reference evidence="3" key="1">
    <citation type="journal article" date="2013" name="Science">
        <title>The Amborella genome and the evolution of flowering plants.</title>
        <authorList>
            <consortium name="Amborella Genome Project"/>
        </authorList>
    </citation>
    <scope>NUCLEOTIDE SEQUENCE [LARGE SCALE GENOMIC DNA]</scope>
</reference>
<dbReference type="Proteomes" id="UP000017836">
    <property type="component" value="Unassembled WGS sequence"/>
</dbReference>
<protein>
    <submittedName>
        <fullName evidence="2">Uncharacterized protein</fullName>
    </submittedName>
</protein>
<feature type="region of interest" description="Disordered" evidence="1">
    <location>
        <begin position="91"/>
        <end position="124"/>
    </location>
</feature>
<organism evidence="2 3">
    <name type="scientific">Amborella trichopoda</name>
    <dbReference type="NCBI Taxonomy" id="13333"/>
    <lineage>
        <taxon>Eukaryota</taxon>
        <taxon>Viridiplantae</taxon>
        <taxon>Streptophyta</taxon>
        <taxon>Embryophyta</taxon>
        <taxon>Tracheophyta</taxon>
        <taxon>Spermatophyta</taxon>
        <taxon>Magnoliopsida</taxon>
        <taxon>Amborellales</taxon>
        <taxon>Amborellaceae</taxon>
        <taxon>Amborella</taxon>
    </lineage>
</organism>
<name>W1PH83_AMBTC</name>
<feature type="compositionally biased region" description="Low complexity" evidence="1">
    <location>
        <begin position="94"/>
        <end position="104"/>
    </location>
</feature>
<evidence type="ECO:0000313" key="2">
    <source>
        <dbReference type="EMBL" id="ERN09352.1"/>
    </source>
</evidence>
<evidence type="ECO:0000256" key="1">
    <source>
        <dbReference type="SAM" id="MobiDB-lite"/>
    </source>
</evidence>
<dbReference type="HOGENOM" id="CLU_2007011_0_0_1"/>
<feature type="compositionally biased region" description="Pro residues" evidence="1">
    <location>
        <begin position="105"/>
        <end position="116"/>
    </location>
</feature>
<dbReference type="AlphaFoldDB" id="W1PH83"/>
<gene>
    <name evidence="2" type="ORF">AMTR_s00162p00044760</name>
</gene>
<proteinExistence type="predicted"/>
<dbReference type="Gramene" id="ERN09352">
    <property type="protein sequence ID" value="ERN09352"/>
    <property type="gene ID" value="AMTR_s00162p00044760"/>
</dbReference>